<feature type="compositionally biased region" description="Low complexity" evidence="6">
    <location>
        <begin position="390"/>
        <end position="403"/>
    </location>
</feature>
<dbReference type="Pfam" id="PF00620">
    <property type="entry name" value="RhoGAP"/>
    <property type="match status" value="1"/>
</dbReference>
<sequence length="1295" mass="142083">MTEFNKRASTILPDPSLISENRSCPSCGLSVVNETGGVVVAFGQSFFHVDCFKCAKCGDKVTADTNLLLLSDGSPICANCSYCCNVCKLPILDEAIMTGDDSYHAHCFKCKVCRNRIDELVFAKTSQGIYCMNCHNQRVARSRRRHQEKKAAQAQAQAQGAANGTTGSNGSASPVDRSLSPLDTVNSSQPIPKPGGSRPMGSPSRHRTQSSGAGIPVQDSIVPPLPQSISLQARSLSDSVPPPANTPSSYRPPGETVPLPEDSGRRTNSANANGLGGSLQPPTSRAAKRQSINPAMAFDPSVFMESSQRRSSVTSLNSNRSDSPRYASDSLTRDSPSLQSPFREGFQNDVLPSPYGFPERSGTLPSGFPHSIGPVDSFQRNGRAASTSQSDSPLHSLPSMPSPGALNSMGGFRPLRPQTVTPPSRLIPTEPPSVPLSPTSPNHRVDVPTGIESESDRESDEKAGTIDSPATRSAPPSDDENLLAPPSKGSKGYKRPPNLNIQSPASSTTIAENEPDGSEAVEIEEPSGSEISQESSPVEQTSHSTFIAPALPPIRFSMSGSDFGDFMKLGGQDSQRAAHLKAIALDIPEVVKDSGEELELKASPPRRRRASEADDTPRQVAPAKFEASRSESTMQPSISERTSSDSDQKPPEKQLRERLESNVTVRFAHSGAEAHKVDAARKLRTDTSDLVAKRLQEALDNAADRGAPHMKFDKEFVEAIATMVEQRKEEYLDMKKKLDGLKRASQQYMDGLNVAQSEYDREIRARRDAEAEVTRLRVLLSGQAMKLTVLSGEAKRQDAHVQLTRELSDKMTGLERDLSTLKVERDMTLAEMEELSASKGTGDPSPEETGSKLSRNLTTRLDKIKKQYRRDLLPLTQQRERLEREIDELKAHRDLLLEETTVLNLRNEELAQLTQQYLRRMEAADVSATPVRWEKSSQSLDKPRPPQYCGSASTSTLNDEVESRAIRMGKPDASEPPASSFRPPKFLKWHGKASREHLTKEPAINIVPPEMTPSKPRPFKEHIFQQFSALRFARCDHCGDKMWGGHLRCTGCHMSVHPKCLPHVHTTCAPGGGRNEPASNVGPLPPSMFGRDLIEQVRADSKGEERYIPVIVEKCIDAVDALALDYEGIYRKTGGSGLSKTITQLFERGDYDSFDLRDTDRFNDISSVTSVLKTYFRSLPDPLFTYALHDDFVQASHIRDLAQKSYVLAELVSRLPPEHLYTAKLLMMHLHRVSKQSEVNLMTARNLGVVFGPTLMRSRLSGAEFSDMAEKSLTVEWFIENAPTAFNPALDSSNQ</sequence>
<feature type="domain" description="Rho-GAP" evidence="9">
    <location>
        <begin position="1091"/>
        <end position="1286"/>
    </location>
</feature>
<comment type="caution">
    <text evidence="10">The sequence shown here is derived from an EMBL/GenBank/DDBJ whole genome shotgun (WGS) entry which is preliminary data.</text>
</comment>
<dbReference type="SUPFAM" id="SSF48350">
    <property type="entry name" value="GTPase activation domain, GAP"/>
    <property type="match status" value="1"/>
</dbReference>
<feature type="compositionally biased region" description="Polar residues" evidence="6">
    <location>
        <begin position="181"/>
        <end position="190"/>
    </location>
</feature>
<dbReference type="PROSITE" id="PS50023">
    <property type="entry name" value="LIM_DOMAIN_2"/>
    <property type="match status" value="1"/>
</dbReference>
<dbReference type="CDD" id="cd09395">
    <property type="entry name" value="LIM2_Rga"/>
    <property type="match status" value="1"/>
</dbReference>
<feature type="coiled-coil region" evidence="5">
    <location>
        <begin position="724"/>
        <end position="772"/>
    </location>
</feature>
<feature type="domain" description="LIM zinc-binding" evidence="7">
    <location>
        <begin position="82"/>
        <end position="141"/>
    </location>
</feature>
<dbReference type="GO" id="GO:0046872">
    <property type="term" value="F:metal ion binding"/>
    <property type="evidence" value="ECO:0007669"/>
    <property type="project" value="UniProtKB-KW"/>
</dbReference>
<keyword evidence="1" id="KW-0343">GTPase activation</keyword>
<keyword evidence="5" id="KW-0175">Coiled coil</keyword>
<dbReference type="CDD" id="cd00159">
    <property type="entry name" value="RhoGAP"/>
    <property type="match status" value="1"/>
</dbReference>
<protein>
    <recommendedName>
        <fullName evidence="12">RhoGAP-domain-containing protein</fullName>
    </recommendedName>
</protein>
<feature type="compositionally biased region" description="Basic and acidic residues" evidence="6">
    <location>
        <begin position="454"/>
        <end position="464"/>
    </location>
</feature>
<feature type="compositionally biased region" description="Polar residues" evidence="6">
    <location>
        <begin position="529"/>
        <end position="545"/>
    </location>
</feature>
<feature type="compositionally biased region" description="Polar residues" evidence="6">
    <location>
        <begin position="329"/>
        <end position="340"/>
    </location>
</feature>
<dbReference type="OrthoDB" id="79452at2759"/>
<dbReference type="PROSITE" id="PS00478">
    <property type="entry name" value="LIM_DOMAIN_1"/>
    <property type="match status" value="1"/>
</dbReference>
<dbReference type="PANTHER" id="PTHR23176">
    <property type="entry name" value="RHO/RAC/CDC GTPASE-ACTIVATING PROTEIN"/>
    <property type="match status" value="1"/>
</dbReference>
<evidence type="ECO:0000256" key="5">
    <source>
        <dbReference type="SAM" id="Coils"/>
    </source>
</evidence>
<dbReference type="InterPro" id="IPR008936">
    <property type="entry name" value="Rho_GTPase_activation_prot"/>
</dbReference>
<dbReference type="CDD" id="cd00029">
    <property type="entry name" value="C1"/>
    <property type="match status" value="1"/>
</dbReference>
<evidence type="ECO:0000313" key="11">
    <source>
        <dbReference type="Proteomes" id="UP000736335"/>
    </source>
</evidence>
<keyword evidence="4" id="KW-0440">LIM domain</keyword>
<dbReference type="InterPro" id="IPR050729">
    <property type="entry name" value="Rho-GAP"/>
</dbReference>
<evidence type="ECO:0008006" key="12">
    <source>
        <dbReference type="Google" id="ProtNLM"/>
    </source>
</evidence>
<accession>A0A9P6HRL3</accession>
<dbReference type="GO" id="GO:0007165">
    <property type="term" value="P:signal transduction"/>
    <property type="evidence" value="ECO:0007669"/>
    <property type="project" value="InterPro"/>
</dbReference>
<feature type="compositionally biased region" description="Polar residues" evidence="6">
    <location>
        <begin position="378"/>
        <end position="389"/>
    </location>
</feature>
<evidence type="ECO:0000259" key="9">
    <source>
        <dbReference type="PROSITE" id="PS50238"/>
    </source>
</evidence>
<feature type="region of interest" description="Disordered" evidence="6">
    <location>
        <begin position="930"/>
        <end position="960"/>
    </location>
</feature>
<dbReference type="GO" id="GO:0005096">
    <property type="term" value="F:GTPase activator activity"/>
    <property type="evidence" value="ECO:0007669"/>
    <property type="project" value="UniProtKB-KW"/>
</dbReference>
<reference evidence="10" key="1">
    <citation type="journal article" date="2020" name="Nat. Commun.">
        <title>Large-scale genome sequencing of mycorrhizal fungi provides insights into the early evolution of symbiotic traits.</title>
        <authorList>
            <person name="Miyauchi S."/>
            <person name="Kiss E."/>
            <person name="Kuo A."/>
            <person name="Drula E."/>
            <person name="Kohler A."/>
            <person name="Sanchez-Garcia M."/>
            <person name="Morin E."/>
            <person name="Andreopoulos B."/>
            <person name="Barry K.W."/>
            <person name="Bonito G."/>
            <person name="Buee M."/>
            <person name="Carver A."/>
            <person name="Chen C."/>
            <person name="Cichocki N."/>
            <person name="Clum A."/>
            <person name="Culley D."/>
            <person name="Crous P.W."/>
            <person name="Fauchery L."/>
            <person name="Girlanda M."/>
            <person name="Hayes R.D."/>
            <person name="Keri Z."/>
            <person name="LaButti K."/>
            <person name="Lipzen A."/>
            <person name="Lombard V."/>
            <person name="Magnuson J."/>
            <person name="Maillard F."/>
            <person name="Murat C."/>
            <person name="Nolan M."/>
            <person name="Ohm R.A."/>
            <person name="Pangilinan J."/>
            <person name="Pereira M.F."/>
            <person name="Perotto S."/>
            <person name="Peter M."/>
            <person name="Pfister S."/>
            <person name="Riley R."/>
            <person name="Sitrit Y."/>
            <person name="Stielow J.B."/>
            <person name="Szollosi G."/>
            <person name="Zifcakova L."/>
            <person name="Stursova M."/>
            <person name="Spatafora J.W."/>
            <person name="Tedersoo L."/>
            <person name="Vaario L.M."/>
            <person name="Yamada A."/>
            <person name="Yan M."/>
            <person name="Wang P."/>
            <person name="Xu J."/>
            <person name="Bruns T."/>
            <person name="Baldrian P."/>
            <person name="Vilgalys R."/>
            <person name="Dunand C."/>
            <person name="Henrissat B."/>
            <person name="Grigoriev I.V."/>
            <person name="Hibbett D."/>
            <person name="Nagy L.G."/>
            <person name="Martin F.M."/>
        </authorList>
    </citation>
    <scope>NUCLEOTIDE SEQUENCE</scope>
    <source>
        <strain evidence="10">UH-Tt-Lm1</strain>
    </source>
</reference>
<keyword evidence="2 4" id="KW-0479">Metal-binding</keyword>
<evidence type="ECO:0000256" key="2">
    <source>
        <dbReference type="ARBA" id="ARBA00022723"/>
    </source>
</evidence>
<dbReference type="SMART" id="SM00109">
    <property type="entry name" value="C1"/>
    <property type="match status" value="1"/>
</dbReference>
<evidence type="ECO:0000256" key="6">
    <source>
        <dbReference type="SAM" id="MobiDB-lite"/>
    </source>
</evidence>
<dbReference type="Pfam" id="PF00130">
    <property type="entry name" value="C1_1"/>
    <property type="match status" value="1"/>
</dbReference>
<dbReference type="GO" id="GO:0005737">
    <property type="term" value="C:cytoplasm"/>
    <property type="evidence" value="ECO:0007669"/>
    <property type="project" value="TreeGrafter"/>
</dbReference>
<feature type="compositionally biased region" description="Polar residues" evidence="6">
    <location>
        <begin position="304"/>
        <end position="321"/>
    </location>
</feature>
<dbReference type="Gene3D" id="1.10.555.10">
    <property type="entry name" value="Rho GTPase activation protein"/>
    <property type="match status" value="1"/>
</dbReference>
<feature type="compositionally biased region" description="Acidic residues" evidence="6">
    <location>
        <begin position="513"/>
        <end position="527"/>
    </location>
</feature>
<evidence type="ECO:0000256" key="3">
    <source>
        <dbReference type="ARBA" id="ARBA00022833"/>
    </source>
</evidence>
<reference evidence="10" key="2">
    <citation type="submission" date="2020-11" db="EMBL/GenBank/DDBJ databases">
        <authorList>
            <consortium name="DOE Joint Genome Institute"/>
            <person name="Kuo A."/>
            <person name="Miyauchi S."/>
            <person name="Kiss E."/>
            <person name="Drula E."/>
            <person name="Kohler A."/>
            <person name="Sanchez-Garcia M."/>
            <person name="Andreopoulos B."/>
            <person name="Barry K.W."/>
            <person name="Bonito G."/>
            <person name="Buee M."/>
            <person name="Carver A."/>
            <person name="Chen C."/>
            <person name="Cichocki N."/>
            <person name="Clum A."/>
            <person name="Culley D."/>
            <person name="Crous P.W."/>
            <person name="Fauchery L."/>
            <person name="Girlanda M."/>
            <person name="Hayes R."/>
            <person name="Keri Z."/>
            <person name="Labutti K."/>
            <person name="Lipzen A."/>
            <person name="Lombard V."/>
            <person name="Magnuson J."/>
            <person name="Maillard F."/>
            <person name="Morin E."/>
            <person name="Murat C."/>
            <person name="Nolan M."/>
            <person name="Ohm R."/>
            <person name="Pangilinan J."/>
            <person name="Pereira M."/>
            <person name="Perotto S."/>
            <person name="Peter M."/>
            <person name="Riley R."/>
            <person name="Sitrit Y."/>
            <person name="Stielow B."/>
            <person name="Szollosi G."/>
            <person name="Zifcakova L."/>
            <person name="Stursova M."/>
            <person name="Spatafora J.W."/>
            <person name="Tedersoo L."/>
            <person name="Vaario L.-M."/>
            <person name="Yamada A."/>
            <person name="Yan M."/>
            <person name="Wang P."/>
            <person name="Xu J."/>
            <person name="Bruns T."/>
            <person name="Baldrian P."/>
            <person name="Vilgalys R."/>
            <person name="Henrissat B."/>
            <person name="Grigoriev I.V."/>
            <person name="Hibbett D."/>
            <person name="Nagy L.G."/>
            <person name="Martin F.M."/>
        </authorList>
    </citation>
    <scope>NUCLEOTIDE SEQUENCE</scope>
    <source>
        <strain evidence="10">UH-Tt-Lm1</strain>
    </source>
</reference>
<feature type="domain" description="Phorbol-ester/DAG-type" evidence="8">
    <location>
        <begin position="1021"/>
        <end position="1068"/>
    </location>
</feature>
<dbReference type="InterPro" id="IPR001781">
    <property type="entry name" value="Znf_LIM"/>
</dbReference>
<dbReference type="PROSITE" id="PS00479">
    <property type="entry name" value="ZF_DAG_PE_1"/>
    <property type="match status" value="1"/>
</dbReference>
<dbReference type="FunFam" id="1.10.555.10:FF:000043">
    <property type="entry name" value="Rho GTPase activator Rga"/>
    <property type="match status" value="1"/>
</dbReference>
<feature type="coiled-coil region" evidence="5">
    <location>
        <begin position="865"/>
        <end position="899"/>
    </location>
</feature>
<dbReference type="Pfam" id="PF00412">
    <property type="entry name" value="LIM"/>
    <property type="match status" value="2"/>
</dbReference>
<dbReference type="PANTHER" id="PTHR23176:SF128">
    <property type="entry name" value="RHO GTPASE-ACTIVATING PROTEIN RGD1"/>
    <property type="match status" value="1"/>
</dbReference>
<feature type="region of interest" description="Disordered" evidence="6">
    <location>
        <begin position="142"/>
        <end position="549"/>
    </location>
</feature>
<evidence type="ECO:0000256" key="4">
    <source>
        <dbReference type="PROSITE-ProRule" id="PRU00125"/>
    </source>
</evidence>
<dbReference type="PROSITE" id="PS50238">
    <property type="entry name" value="RHOGAP"/>
    <property type="match status" value="1"/>
</dbReference>
<evidence type="ECO:0000259" key="8">
    <source>
        <dbReference type="PROSITE" id="PS50081"/>
    </source>
</evidence>
<evidence type="ECO:0000256" key="1">
    <source>
        <dbReference type="ARBA" id="ARBA00022468"/>
    </source>
</evidence>
<dbReference type="EMBL" id="WIUZ02000001">
    <property type="protein sequence ID" value="KAF9792592.1"/>
    <property type="molecule type" value="Genomic_DNA"/>
</dbReference>
<feature type="compositionally biased region" description="Polar residues" evidence="6">
    <location>
        <begin position="227"/>
        <end position="238"/>
    </location>
</feature>
<feature type="compositionally biased region" description="Polar residues" evidence="6">
    <location>
        <begin position="630"/>
        <end position="641"/>
    </location>
</feature>
<organism evidence="10 11">
    <name type="scientific">Thelephora terrestris</name>
    <dbReference type="NCBI Taxonomy" id="56493"/>
    <lineage>
        <taxon>Eukaryota</taxon>
        <taxon>Fungi</taxon>
        <taxon>Dikarya</taxon>
        <taxon>Basidiomycota</taxon>
        <taxon>Agaricomycotina</taxon>
        <taxon>Agaricomycetes</taxon>
        <taxon>Thelephorales</taxon>
        <taxon>Thelephoraceae</taxon>
        <taxon>Thelephora</taxon>
    </lineage>
</organism>
<dbReference type="Proteomes" id="UP000736335">
    <property type="component" value="Unassembled WGS sequence"/>
</dbReference>
<feature type="compositionally biased region" description="Basic and acidic residues" evidence="6">
    <location>
        <begin position="642"/>
        <end position="660"/>
    </location>
</feature>
<name>A0A9P6HRL3_9AGAM</name>
<keyword evidence="3 4" id="KW-0862">Zinc</keyword>
<gene>
    <name evidence="10" type="ORF">BJ322DRAFT_995743</name>
</gene>
<feature type="compositionally biased region" description="Polar residues" evidence="6">
    <location>
        <begin position="499"/>
        <end position="511"/>
    </location>
</feature>
<feature type="region of interest" description="Disordered" evidence="6">
    <location>
        <begin position="834"/>
        <end position="853"/>
    </location>
</feature>
<dbReference type="InterPro" id="IPR000198">
    <property type="entry name" value="RhoGAP_dom"/>
</dbReference>
<dbReference type="InterPro" id="IPR046349">
    <property type="entry name" value="C1-like_sf"/>
</dbReference>
<dbReference type="SUPFAM" id="SSF57889">
    <property type="entry name" value="Cysteine-rich domain"/>
    <property type="match status" value="1"/>
</dbReference>
<dbReference type="SMART" id="SM00324">
    <property type="entry name" value="RhoGAP"/>
    <property type="match status" value="1"/>
</dbReference>
<proteinExistence type="predicted"/>
<dbReference type="SMART" id="SM00132">
    <property type="entry name" value="LIM"/>
    <property type="match status" value="2"/>
</dbReference>
<dbReference type="Gene3D" id="2.10.110.10">
    <property type="entry name" value="Cysteine Rich Protein"/>
    <property type="match status" value="2"/>
</dbReference>
<evidence type="ECO:0000259" key="7">
    <source>
        <dbReference type="PROSITE" id="PS50023"/>
    </source>
</evidence>
<dbReference type="InterPro" id="IPR002219">
    <property type="entry name" value="PKC_DAG/PE"/>
</dbReference>
<dbReference type="Gene3D" id="3.30.60.20">
    <property type="match status" value="1"/>
</dbReference>
<feature type="compositionally biased region" description="Low complexity" evidence="6">
    <location>
        <begin position="152"/>
        <end position="172"/>
    </location>
</feature>
<evidence type="ECO:0000313" key="10">
    <source>
        <dbReference type="EMBL" id="KAF9792592.1"/>
    </source>
</evidence>
<dbReference type="PROSITE" id="PS50081">
    <property type="entry name" value="ZF_DAG_PE_2"/>
    <property type="match status" value="1"/>
</dbReference>
<feature type="region of interest" description="Disordered" evidence="6">
    <location>
        <begin position="592"/>
        <end position="667"/>
    </location>
</feature>
<keyword evidence="11" id="KW-1185">Reference proteome</keyword>